<dbReference type="Pfam" id="PF00583">
    <property type="entry name" value="Acetyltransf_1"/>
    <property type="match status" value="1"/>
</dbReference>
<gene>
    <name evidence="3" type="ORF">EI71_00818</name>
</gene>
<dbReference type="FunCoup" id="A0A397S547">
    <property type="interactions" value="1"/>
</dbReference>
<accession>A0A397S547</accession>
<dbReference type="GO" id="GO:0016747">
    <property type="term" value="F:acyltransferase activity, transferring groups other than amino-acyl groups"/>
    <property type="evidence" value="ECO:0007669"/>
    <property type="project" value="InterPro"/>
</dbReference>
<dbReference type="AlphaFoldDB" id="A0A397S547"/>
<evidence type="ECO:0000259" key="2">
    <source>
        <dbReference type="Pfam" id="PF14268"/>
    </source>
</evidence>
<organism evidence="3 4">
    <name type="scientific">Anaeroplasma bactoclasticum</name>
    <dbReference type="NCBI Taxonomy" id="2088"/>
    <lineage>
        <taxon>Bacteria</taxon>
        <taxon>Bacillati</taxon>
        <taxon>Mycoplasmatota</taxon>
        <taxon>Mollicutes</taxon>
        <taxon>Anaeroplasmatales</taxon>
        <taxon>Anaeroplasmataceae</taxon>
        <taxon>Anaeroplasma</taxon>
    </lineage>
</organism>
<dbReference type="EMBL" id="QXEV01000006">
    <property type="protein sequence ID" value="RIA77841.1"/>
    <property type="molecule type" value="Genomic_DNA"/>
</dbReference>
<dbReference type="Pfam" id="PF14268">
    <property type="entry name" value="YoaP"/>
    <property type="match status" value="1"/>
</dbReference>
<dbReference type="InParanoid" id="A0A397S547"/>
<name>A0A397S547_9MOLU</name>
<comment type="caution">
    <text evidence="3">The sequence shown here is derived from an EMBL/GenBank/DDBJ whole genome shotgun (WGS) entry which is preliminary data.</text>
</comment>
<keyword evidence="4" id="KW-1185">Reference proteome</keyword>
<dbReference type="Gene3D" id="3.40.630.30">
    <property type="match status" value="1"/>
</dbReference>
<dbReference type="InterPro" id="IPR000182">
    <property type="entry name" value="GNAT_dom"/>
</dbReference>
<evidence type="ECO:0000313" key="4">
    <source>
        <dbReference type="Proteomes" id="UP000266506"/>
    </source>
</evidence>
<evidence type="ECO:0000313" key="3">
    <source>
        <dbReference type="EMBL" id="RIA77841.1"/>
    </source>
</evidence>
<protein>
    <submittedName>
        <fullName evidence="3">YoaP-like protein</fullName>
    </submittedName>
</protein>
<dbReference type="InterPro" id="IPR025685">
    <property type="entry name" value="YoaP-like_dom"/>
</dbReference>
<feature type="domain" description="YoaP-like" evidence="2">
    <location>
        <begin position="201"/>
        <end position="244"/>
    </location>
</feature>
<dbReference type="OrthoDB" id="3172674at2"/>
<sequence length="251" mass="28792">MEYIIVNKDNLEKEHICCAISNNNDIQVSSKKNWLKDRFDDGLVFLKSIERGKCFIEYIPAENAWNPLDANGYMYIDCLWVSGSFKGHGYSNDLLDACIKDSKTKGKLGLCILSSKKKLPFLADPKYLKYKGFEVADEADNGIQLWYFPFDKNASKPMFKECAKHPRIEESGYVLYYTNQCPFNGKYVPIVEATAKEHNIPFKAVHITTKEEAQNAQTPITTYALFKDGKYITNEQMNDTKFLKLVSNKKL</sequence>
<dbReference type="Proteomes" id="UP000266506">
    <property type="component" value="Unassembled WGS sequence"/>
</dbReference>
<reference evidence="3 4" key="1">
    <citation type="submission" date="2018-08" db="EMBL/GenBank/DDBJ databases">
        <title>Genomic Encyclopedia of Archaeal and Bacterial Type Strains, Phase II (KMG-II): from individual species to whole genera.</title>
        <authorList>
            <person name="Goeker M."/>
        </authorList>
    </citation>
    <scope>NUCLEOTIDE SEQUENCE [LARGE SCALE GENOMIC DNA]</scope>
    <source>
        <strain evidence="3 4">ATCC 27112</strain>
    </source>
</reference>
<evidence type="ECO:0000259" key="1">
    <source>
        <dbReference type="Pfam" id="PF00583"/>
    </source>
</evidence>
<dbReference type="InterPro" id="IPR016181">
    <property type="entry name" value="Acyl_CoA_acyltransferase"/>
</dbReference>
<feature type="domain" description="N-acetyltransferase" evidence="1">
    <location>
        <begin position="26"/>
        <end position="107"/>
    </location>
</feature>
<dbReference type="SUPFAM" id="SSF55729">
    <property type="entry name" value="Acyl-CoA N-acyltransferases (Nat)"/>
    <property type="match status" value="1"/>
</dbReference>
<dbReference type="RefSeq" id="WP_119015976.1">
    <property type="nucleotide sequence ID" value="NZ_QXEV01000006.1"/>
</dbReference>
<proteinExistence type="predicted"/>